<feature type="region of interest" description="Disordered" evidence="1">
    <location>
        <begin position="1"/>
        <end position="22"/>
    </location>
</feature>
<feature type="compositionally biased region" description="Polar residues" evidence="1">
    <location>
        <begin position="1"/>
        <end position="16"/>
    </location>
</feature>
<accession>A0ABV8G0X5</accession>
<evidence type="ECO:0000313" key="2">
    <source>
        <dbReference type="EMBL" id="MFC4006191.1"/>
    </source>
</evidence>
<organism evidence="2 3">
    <name type="scientific">Nonomuraea purpurea</name>
    <dbReference type="NCBI Taxonomy" id="1849276"/>
    <lineage>
        <taxon>Bacteria</taxon>
        <taxon>Bacillati</taxon>
        <taxon>Actinomycetota</taxon>
        <taxon>Actinomycetes</taxon>
        <taxon>Streptosporangiales</taxon>
        <taxon>Streptosporangiaceae</taxon>
        <taxon>Nonomuraea</taxon>
    </lineage>
</organism>
<protein>
    <submittedName>
        <fullName evidence="2">Uncharacterized protein</fullName>
    </submittedName>
</protein>
<name>A0ABV8G0X5_9ACTN</name>
<sequence length="76" mass="8342">MRTFGSSFPRSGTTSRHGAATGQDIDRADFAFHQVLPHAAGNAALTSFADAHDRRAVPRVGDDHFQVFTESRMERP</sequence>
<reference evidence="3" key="1">
    <citation type="journal article" date="2019" name="Int. J. Syst. Evol. Microbiol.">
        <title>The Global Catalogue of Microorganisms (GCM) 10K type strain sequencing project: providing services to taxonomists for standard genome sequencing and annotation.</title>
        <authorList>
            <consortium name="The Broad Institute Genomics Platform"/>
            <consortium name="The Broad Institute Genome Sequencing Center for Infectious Disease"/>
            <person name="Wu L."/>
            <person name="Ma J."/>
        </authorList>
    </citation>
    <scope>NUCLEOTIDE SEQUENCE [LARGE SCALE GENOMIC DNA]</scope>
    <source>
        <strain evidence="3">TBRC 1276</strain>
    </source>
</reference>
<proteinExistence type="predicted"/>
<evidence type="ECO:0000256" key="1">
    <source>
        <dbReference type="SAM" id="MobiDB-lite"/>
    </source>
</evidence>
<comment type="caution">
    <text evidence="2">The sequence shown here is derived from an EMBL/GenBank/DDBJ whole genome shotgun (WGS) entry which is preliminary data.</text>
</comment>
<evidence type="ECO:0000313" key="3">
    <source>
        <dbReference type="Proteomes" id="UP001595851"/>
    </source>
</evidence>
<dbReference type="EMBL" id="JBHSBI010000001">
    <property type="protein sequence ID" value="MFC4006191.1"/>
    <property type="molecule type" value="Genomic_DNA"/>
</dbReference>
<dbReference type="Proteomes" id="UP001595851">
    <property type="component" value="Unassembled WGS sequence"/>
</dbReference>
<keyword evidence="3" id="KW-1185">Reference proteome</keyword>
<gene>
    <name evidence="2" type="ORF">ACFOY2_03085</name>
</gene>
<dbReference type="RefSeq" id="WP_379526346.1">
    <property type="nucleotide sequence ID" value="NZ_JBHSBI010000001.1"/>
</dbReference>